<sequence>MLGWDGRVGAVGAAWAGTVALSDPAARAATTATATGLDLWRRDMRMRMRKAGMEVGILRGSQAVPPWARAAVHCVGPM</sequence>
<comment type="caution">
    <text evidence="1">The sequence shown here is derived from an EMBL/GenBank/DDBJ whole genome shotgun (WGS) entry which is preliminary data.</text>
</comment>
<proteinExistence type="predicted"/>
<dbReference type="Proteomes" id="UP001501777">
    <property type="component" value="Unassembled WGS sequence"/>
</dbReference>
<accession>A0ABN3NEG0</accession>
<keyword evidence="2" id="KW-1185">Reference proteome</keyword>
<name>A0ABN3NEG0_STRLO</name>
<evidence type="ECO:0000313" key="1">
    <source>
        <dbReference type="EMBL" id="GAA2518610.1"/>
    </source>
</evidence>
<organism evidence="1 2">
    <name type="scientific">Streptomyces longisporus</name>
    <dbReference type="NCBI Taxonomy" id="1948"/>
    <lineage>
        <taxon>Bacteria</taxon>
        <taxon>Bacillati</taxon>
        <taxon>Actinomycetota</taxon>
        <taxon>Actinomycetes</taxon>
        <taxon>Kitasatosporales</taxon>
        <taxon>Streptomycetaceae</taxon>
        <taxon>Streptomyces</taxon>
    </lineage>
</organism>
<reference evidence="1 2" key="1">
    <citation type="journal article" date="2019" name="Int. J. Syst. Evol. Microbiol.">
        <title>The Global Catalogue of Microorganisms (GCM) 10K type strain sequencing project: providing services to taxonomists for standard genome sequencing and annotation.</title>
        <authorList>
            <consortium name="The Broad Institute Genomics Platform"/>
            <consortium name="The Broad Institute Genome Sequencing Center for Infectious Disease"/>
            <person name="Wu L."/>
            <person name="Ma J."/>
        </authorList>
    </citation>
    <scope>NUCLEOTIDE SEQUENCE [LARGE SCALE GENOMIC DNA]</scope>
    <source>
        <strain evidence="1 2">JCM 4395</strain>
    </source>
</reference>
<dbReference type="EMBL" id="BAAASG010000025">
    <property type="protein sequence ID" value="GAA2518610.1"/>
    <property type="molecule type" value="Genomic_DNA"/>
</dbReference>
<gene>
    <name evidence="1" type="ORF">GCM10010276_80600</name>
</gene>
<protein>
    <submittedName>
        <fullName evidence="1">Uncharacterized protein</fullName>
    </submittedName>
</protein>
<evidence type="ECO:0000313" key="2">
    <source>
        <dbReference type="Proteomes" id="UP001501777"/>
    </source>
</evidence>